<gene>
    <name evidence="1" type="ORF">H9726_05190</name>
</gene>
<dbReference type="Gene3D" id="1.10.10.10">
    <property type="entry name" value="Winged helix-like DNA-binding domain superfamily/Winged helix DNA-binding domain"/>
    <property type="match status" value="1"/>
</dbReference>
<dbReference type="InterPro" id="IPR036388">
    <property type="entry name" value="WH-like_DNA-bd_sf"/>
</dbReference>
<evidence type="ECO:0000313" key="2">
    <source>
        <dbReference type="Proteomes" id="UP000824025"/>
    </source>
</evidence>
<sequence>MRAIRMEAIEKLHVAEINILVMLVDRLGTEEKRLDYKELAEELGLSRNAVKYNVEKLVEAGLVSKRGGKLSIIEDIFSEATGSG</sequence>
<dbReference type="InterPro" id="IPR036390">
    <property type="entry name" value="WH_DNA-bd_sf"/>
</dbReference>
<accession>A0A9D2IHV8</accession>
<evidence type="ECO:0000313" key="1">
    <source>
        <dbReference type="EMBL" id="HIZ09864.1"/>
    </source>
</evidence>
<proteinExistence type="predicted"/>
<reference evidence="1" key="1">
    <citation type="journal article" date="2021" name="PeerJ">
        <title>Extensive microbial diversity within the chicken gut microbiome revealed by metagenomics and culture.</title>
        <authorList>
            <person name="Gilroy R."/>
            <person name="Ravi A."/>
            <person name="Getino M."/>
            <person name="Pursley I."/>
            <person name="Horton D.L."/>
            <person name="Alikhan N.F."/>
            <person name="Baker D."/>
            <person name="Gharbi K."/>
            <person name="Hall N."/>
            <person name="Watson M."/>
            <person name="Adriaenssens E.M."/>
            <person name="Foster-Nyarko E."/>
            <person name="Jarju S."/>
            <person name="Secka A."/>
            <person name="Antonio M."/>
            <person name="Oren A."/>
            <person name="Chaudhuri R.R."/>
            <person name="La Ragione R."/>
            <person name="Hildebrand F."/>
            <person name="Pallen M.J."/>
        </authorList>
    </citation>
    <scope>NUCLEOTIDE SEQUENCE</scope>
    <source>
        <strain evidence="1">CHK192-19661</strain>
    </source>
</reference>
<name>A0A9D2IHV8_9FIRM</name>
<dbReference type="Proteomes" id="UP000824025">
    <property type="component" value="Unassembled WGS sequence"/>
</dbReference>
<dbReference type="Pfam" id="PF13412">
    <property type="entry name" value="HTH_24"/>
    <property type="match status" value="1"/>
</dbReference>
<comment type="caution">
    <text evidence="1">The sequence shown here is derived from an EMBL/GenBank/DDBJ whole genome shotgun (WGS) entry which is preliminary data.</text>
</comment>
<protein>
    <submittedName>
        <fullName evidence="1">MarR family transcriptional regulator</fullName>
    </submittedName>
</protein>
<dbReference type="AlphaFoldDB" id="A0A9D2IHV8"/>
<dbReference type="SUPFAM" id="SSF46785">
    <property type="entry name" value="Winged helix' DNA-binding domain"/>
    <property type="match status" value="1"/>
</dbReference>
<dbReference type="GO" id="GO:0043565">
    <property type="term" value="F:sequence-specific DNA binding"/>
    <property type="evidence" value="ECO:0007669"/>
    <property type="project" value="InterPro"/>
</dbReference>
<reference evidence="1" key="2">
    <citation type="submission" date="2021-04" db="EMBL/GenBank/DDBJ databases">
        <authorList>
            <person name="Gilroy R."/>
        </authorList>
    </citation>
    <scope>NUCLEOTIDE SEQUENCE</scope>
    <source>
        <strain evidence="1">CHK192-19661</strain>
    </source>
</reference>
<dbReference type="EMBL" id="DXCF01000027">
    <property type="protein sequence ID" value="HIZ09864.1"/>
    <property type="molecule type" value="Genomic_DNA"/>
</dbReference>
<dbReference type="PRINTS" id="PR00033">
    <property type="entry name" value="HTHASNC"/>
</dbReference>
<dbReference type="InterPro" id="IPR000485">
    <property type="entry name" value="AsnC-type_HTH_dom"/>
</dbReference>
<organism evidence="1 2">
    <name type="scientific">Candidatus Borkfalkia avicola</name>
    <dbReference type="NCBI Taxonomy" id="2838503"/>
    <lineage>
        <taxon>Bacteria</taxon>
        <taxon>Bacillati</taxon>
        <taxon>Bacillota</taxon>
        <taxon>Clostridia</taxon>
        <taxon>Christensenellales</taxon>
        <taxon>Christensenellaceae</taxon>
        <taxon>Candidatus Borkfalkia</taxon>
    </lineage>
</organism>